<evidence type="ECO:0000313" key="2">
    <source>
        <dbReference type="EMBL" id="PMD06519.1"/>
    </source>
</evidence>
<comment type="caution">
    <text evidence="2">The sequence shown here is derived from an EMBL/GenBank/DDBJ whole genome shotgun (WGS) entry which is preliminary data.</text>
</comment>
<protein>
    <recommendedName>
        <fullName evidence="4">Fatty acid-binding protein DegV</fullName>
    </recommendedName>
</protein>
<dbReference type="EMBL" id="PNHK01000001">
    <property type="protein sequence ID" value="PMD06519.1"/>
    <property type="molecule type" value="Genomic_DNA"/>
</dbReference>
<dbReference type="PROSITE" id="PS51482">
    <property type="entry name" value="DEGV"/>
    <property type="match status" value="1"/>
</dbReference>
<dbReference type="InterPro" id="IPR043168">
    <property type="entry name" value="DegV_C"/>
</dbReference>
<dbReference type="AlphaFoldDB" id="A0A2N6VR01"/>
<organism evidence="2 3">
    <name type="scientific">Brevibacterium paucivorans</name>
    <dbReference type="NCBI Taxonomy" id="170994"/>
    <lineage>
        <taxon>Bacteria</taxon>
        <taxon>Bacillati</taxon>
        <taxon>Actinomycetota</taxon>
        <taxon>Actinomycetes</taxon>
        <taxon>Micrococcales</taxon>
        <taxon>Brevibacteriaceae</taxon>
        <taxon>Brevibacterium</taxon>
    </lineage>
</organism>
<dbReference type="Proteomes" id="UP000235598">
    <property type="component" value="Unassembled WGS sequence"/>
</dbReference>
<dbReference type="SUPFAM" id="SSF82549">
    <property type="entry name" value="DAK1/DegV-like"/>
    <property type="match status" value="1"/>
</dbReference>
<accession>A0A2N6VR01</accession>
<dbReference type="InterPro" id="IPR003797">
    <property type="entry name" value="DegV"/>
</dbReference>
<dbReference type="PANTHER" id="PTHR33434:SF2">
    <property type="entry name" value="FATTY ACID-BINDING PROTEIN TM_1468"/>
    <property type="match status" value="1"/>
</dbReference>
<evidence type="ECO:0000313" key="3">
    <source>
        <dbReference type="Proteomes" id="UP000235598"/>
    </source>
</evidence>
<evidence type="ECO:0008006" key="4">
    <source>
        <dbReference type="Google" id="ProtNLM"/>
    </source>
</evidence>
<name>A0A2N6VR01_9MICO</name>
<dbReference type="Pfam" id="PF02645">
    <property type="entry name" value="DegV"/>
    <property type="match status" value="1"/>
</dbReference>
<sequence length="307" mass="31927">MVLPCAGSPVTRGIIVDSTARLTPEDIKELSAHCVLRTVDLTIRVGEEDRCDSAWTPTEVCSALRRGQRVATSMPEPDAFAHALHELEEAGVDDVLILTMSGEMSGTFKSARAAAASSNLLAEVVDSLTLSAGLVGAARVAAYTSGMELDVAAKEVAHWCRNGTRVAFIPESLDWLQAGGRIGAAAALIGKTLSIVPVLGLSDGRVVTRGKVRTRSKAVAKLVDFVRESCDVLGGEVPVDIVVVHSEQDVDGANAAARELVDAVTEVVAGPDADAQVNVETRVVSTVVTGHVGPGTVGVFVQSRPSG</sequence>
<gene>
    <name evidence="2" type="ORF">CJ199_03920</name>
</gene>
<dbReference type="PANTHER" id="PTHR33434">
    <property type="entry name" value="DEGV DOMAIN-CONTAINING PROTEIN DR_1986-RELATED"/>
    <property type="match status" value="1"/>
</dbReference>
<proteinExistence type="predicted"/>
<dbReference type="GO" id="GO:0008289">
    <property type="term" value="F:lipid binding"/>
    <property type="evidence" value="ECO:0007669"/>
    <property type="project" value="UniProtKB-KW"/>
</dbReference>
<keyword evidence="1" id="KW-0446">Lipid-binding</keyword>
<dbReference type="InterPro" id="IPR050270">
    <property type="entry name" value="DegV_domain_contain"/>
</dbReference>
<dbReference type="Gene3D" id="3.40.50.10170">
    <property type="match status" value="1"/>
</dbReference>
<dbReference type="NCBIfam" id="TIGR00762">
    <property type="entry name" value="DegV"/>
    <property type="match status" value="1"/>
</dbReference>
<dbReference type="OrthoDB" id="9760324at2"/>
<dbReference type="Gene3D" id="3.30.1180.10">
    <property type="match status" value="1"/>
</dbReference>
<evidence type="ECO:0000256" key="1">
    <source>
        <dbReference type="ARBA" id="ARBA00023121"/>
    </source>
</evidence>
<reference evidence="2 3" key="1">
    <citation type="submission" date="2017-09" db="EMBL/GenBank/DDBJ databases">
        <title>Bacterial strain isolated from the female urinary microbiota.</title>
        <authorList>
            <person name="Thomas-White K."/>
            <person name="Kumar N."/>
            <person name="Forster S."/>
            <person name="Putonti C."/>
            <person name="Lawley T."/>
            <person name="Wolfe A.J."/>
        </authorList>
    </citation>
    <scope>NUCLEOTIDE SEQUENCE [LARGE SCALE GENOMIC DNA]</scope>
    <source>
        <strain evidence="2 3">UMB1301</strain>
    </source>
</reference>